<evidence type="ECO:0000256" key="3">
    <source>
        <dbReference type="ARBA" id="ARBA00022427"/>
    </source>
</evidence>
<dbReference type="GO" id="GO:0016324">
    <property type="term" value="C:apical plasma membrane"/>
    <property type="evidence" value="ECO:0007669"/>
    <property type="project" value="UniProtKB-SubCell"/>
</dbReference>
<reference evidence="10" key="3">
    <citation type="submission" date="2025-09" db="UniProtKB">
        <authorList>
            <consortium name="Ensembl"/>
        </authorList>
    </citation>
    <scope>IDENTIFICATION</scope>
</reference>
<dbReference type="SMART" id="SM00569">
    <property type="entry name" value="L27"/>
    <property type="match status" value="1"/>
</dbReference>
<dbReference type="PANTHER" id="PTHR19964">
    <property type="entry name" value="MULTIPLE PDZ DOMAIN PROTEIN"/>
    <property type="match status" value="1"/>
</dbReference>
<evidence type="ECO:0000256" key="6">
    <source>
        <dbReference type="ARBA" id="ARBA00022737"/>
    </source>
</evidence>
<evidence type="ECO:0000256" key="8">
    <source>
        <dbReference type="ARBA" id="ARBA00023136"/>
    </source>
</evidence>
<dbReference type="InParanoid" id="A0A5F8HJH8"/>
<keyword evidence="8" id="KW-0472">Membrane</keyword>
<name>A0A5F8HJH8_MONDO</name>
<feature type="domain" description="L27" evidence="9">
    <location>
        <begin position="3"/>
        <end position="63"/>
    </location>
</feature>
<keyword evidence="7" id="KW-0965">Cell junction</keyword>
<dbReference type="SUPFAM" id="SSF50156">
    <property type="entry name" value="PDZ domain-like"/>
    <property type="match status" value="1"/>
</dbReference>
<dbReference type="GO" id="GO:0005923">
    <property type="term" value="C:bicellular tight junction"/>
    <property type="evidence" value="ECO:0007669"/>
    <property type="project" value="UniProtKB-SubCell"/>
</dbReference>
<sequence>MLDTIDTSRALQAAERLQVKLRERGDVANEDKLSLLKSVLQSPLFSQILNLQTSVQQLKDQVNVIPSISSTGEELAHFASSGHPTSYNESYLLGQNNGDFESYVGSSTPQINGKPSGDEFDQLIKNMAQGRPIEIFELVKPTSGGLGFSVVGLKSENRGELGIFVQEIQREVWHKGETVLESDMNTWSLVSSHHHLIDLEHHQTCIRDQSQRSFRKKFL</sequence>
<dbReference type="PROSITE" id="PS51022">
    <property type="entry name" value="L27"/>
    <property type="match status" value="1"/>
</dbReference>
<evidence type="ECO:0000313" key="11">
    <source>
        <dbReference type="Proteomes" id="UP000002280"/>
    </source>
</evidence>
<dbReference type="AlphaFoldDB" id="A0A5F8HJH8"/>
<dbReference type="Bgee" id="ENSMODG00000048502">
    <property type="expression patterns" value="Expressed in spermatid and 18 other cell types or tissues"/>
</dbReference>
<dbReference type="GeneTree" id="ENSGT00940000155586"/>
<evidence type="ECO:0000313" key="10">
    <source>
        <dbReference type="Ensembl" id="ENSMODP00000060260.1"/>
    </source>
</evidence>
<organism evidence="10 11">
    <name type="scientific">Monodelphis domestica</name>
    <name type="common">Gray short-tailed opossum</name>
    <dbReference type="NCBI Taxonomy" id="13616"/>
    <lineage>
        <taxon>Eukaryota</taxon>
        <taxon>Metazoa</taxon>
        <taxon>Chordata</taxon>
        <taxon>Craniata</taxon>
        <taxon>Vertebrata</taxon>
        <taxon>Euteleostomi</taxon>
        <taxon>Mammalia</taxon>
        <taxon>Metatheria</taxon>
        <taxon>Didelphimorphia</taxon>
        <taxon>Didelphidae</taxon>
        <taxon>Monodelphis</taxon>
    </lineage>
</organism>
<proteinExistence type="predicted"/>
<keyword evidence="5" id="KW-0597">Phosphoprotein</keyword>
<dbReference type="InterPro" id="IPR004172">
    <property type="entry name" value="L27_dom"/>
</dbReference>
<keyword evidence="6" id="KW-0677">Repeat</keyword>
<reference evidence="10" key="2">
    <citation type="submission" date="2025-08" db="UniProtKB">
        <authorList>
            <consortium name="Ensembl"/>
        </authorList>
    </citation>
    <scope>IDENTIFICATION</scope>
</reference>
<evidence type="ECO:0000256" key="7">
    <source>
        <dbReference type="ARBA" id="ARBA00022949"/>
    </source>
</evidence>
<dbReference type="Gene3D" id="2.30.42.10">
    <property type="match status" value="1"/>
</dbReference>
<dbReference type="InterPro" id="IPR015132">
    <property type="entry name" value="L27_2"/>
</dbReference>
<dbReference type="Proteomes" id="UP000002280">
    <property type="component" value="Chromosome 6"/>
</dbReference>
<accession>A0A5F8HJH8</accession>
<evidence type="ECO:0000256" key="2">
    <source>
        <dbReference type="ARBA" id="ARBA00004435"/>
    </source>
</evidence>
<dbReference type="InterPro" id="IPR036892">
    <property type="entry name" value="L27_dom_sf"/>
</dbReference>
<evidence type="ECO:0000256" key="5">
    <source>
        <dbReference type="ARBA" id="ARBA00022553"/>
    </source>
</evidence>
<dbReference type="Pfam" id="PF09045">
    <property type="entry name" value="L27_2"/>
    <property type="match status" value="1"/>
</dbReference>
<dbReference type="InterPro" id="IPR036034">
    <property type="entry name" value="PDZ_sf"/>
</dbReference>
<dbReference type="Ensembl" id="ENSMODT00000068958.1">
    <property type="protein sequence ID" value="ENSMODP00000060260.1"/>
    <property type="gene ID" value="ENSMODG00000048502.1"/>
</dbReference>
<protein>
    <recommendedName>
        <fullName evidence="9">L27 domain-containing protein</fullName>
    </recommendedName>
</protein>
<keyword evidence="3" id="KW-0796">Tight junction</keyword>
<evidence type="ECO:0000259" key="9">
    <source>
        <dbReference type="PROSITE" id="PS51022"/>
    </source>
</evidence>
<keyword evidence="11" id="KW-1185">Reference proteome</keyword>
<dbReference type="OMA" id="PNGIAGW"/>
<dbReference type="STRING" id="13616.ENSMODP00000060260"/>
<dbReference type="Gene3D" id="1.10.287.650">
    <property type="entry name" value="L27 domain"/>
    <property type="match status" value="1"/>
</dbReference>
<reference evidence="10 11" key="1">
    <citation type="journal article" date="2007" name="Nature">
        <title>Genome of the marsupial Monodelphis domestica reveals innovation in non-coding sequences.</title>
        <authorList>
            <person name="Mikkelsen T.S."/>
            <person name="Wakefield M.J."/>
            <person name="Aken B."/>
            <person name="Amemiya C.T."/>
            <person name="Chang J.L."/>
            <person name="Duke S."/>
            <person name="Garber M."/>
            <person name="Gentles A.J."/>
            <person name="Goodstadt L."/>
            <person name="Heger A."/>
            <person name="Jurka J."/>
            <person name="Kamal M."/>
            <person name="Mauceli E."/>
            <person name="Searle S.M."/>
            <person name="Sharpe T."/>
            <person name="Baker M.L."/>
            <person name="Batzer M.A."/>
            <person name="Benos P.V."/>
            <person name="Belov K."/>
            <person name="Clamp M."/>
            <person name="Cook A."/>
            <person name="Cuff J."/>
            <person name="Das R."/>
            <person name="Davidow L."/>
            <person name="Deakin J.E."/>
            <person name="Fazzari M.J."/>
            <person name="Glass J.L."/>
            <person name="Grabherr M."/>
            <person name="Greally J.M."/>
            <person name="Gu W."/>
            <person name="Hore T.A."/>
            <person name="Huttley G.A."/>
            <person name="Kleber M."/>
            <person name="Jirtle R.L."/>
            <person name="Koina E."/>
            <person name="Lee J.T."/>
            <person name="Mahony S."/>
            <person name="Marra M.A."/>
            <person name="Miller R.D."/>
            <person name="Nicholls R.D."/>
            <person name="Oda M."/>
            <person name="Papenfuss A.T."/>
            <person name="Parra Z.E."/>
            <person name="Pollock D.D."/>
            <person name="Ray D.A."/>
            <person name="Schein J.E."/>
            <person name="Speed T.P."/>
            <person name="Thompson K."/>
            <person name="VandeBerg J.L."/>
            <person name="Wade C.M."/>
            <person name="Walker J.A."/>
            <person name="Waters P.D."/>
            <person name="Webber C."/>
            <person name="Weidman J.R."/>
            <person name="Xie X."/>
            <person name="Zody M.C."/>
            <person name="Baldwin J."/>
            <person name="Abdouelleil A."/>
            <person name="Abdulkadir J."/>
            <person name="Abebe A."/>
            <person name="Abera B."/>
            <person name="Abreu J."/>
            <person name="Acer S.C."/>
            <person name="Aftuck L."/>
            <person name="Alexander A."/>
            <person name="An P."/>
            <person name="Anderson E."/>
            <person name="Anderson S."/>
            <person name="Arachi H."/>
            <person name="Azer M."/>
            <person name="Bachantsang P."/>
            <person name="Barry A."/>
            <person name="Bayul T."/>
            <person name="Berlin A."/>
            <person name="Bessette D."/>
            <person name="Bloom T."/>
            <person name="Bloom T."/>
            <person name="Boguslavskiy L."/>
            <person name="Bonnet C."/>
            <person name="Boukhgalter B."/>
            <person name="Bourzgui I."/>
            <person name="Brown A."/>
            <person name="Cahill P."/>
            <person name="Channer S."/>
            <person name="Cheshatsang Y."/>
            <person name="Chuda L."/>
            <person name="Citroen M."/>
            <person name="Collymore A."/>
            <person name="Cooke P."/>
            <person name="Costello M."/>
            <person name="D'Aco K."/>
            <person name="Daza R."/>
            <person name="De Haan G."/>
            <person name="DeGray S."/>
            <person name="DeMaso C."/>
            <person name="Dhargay N."/>
            <person name="Dooley K."/>
            <person name="Dooley E."/>
            <person name="Doricent M."/>
            <person name="Dorje P."/>
            <person name="Dorjee K."/>
            <person name="Dupes A."/>
            <person name="Elong R."/>
            <person name="Falk J."/>
            <person name="Farina A."/>
            <person name="Faro S."/>
            <person name="Ferguson D."/>
            <person name="Fisher S."/>
            <person name="Foley C.D."/>
            <person name="Franke A."/>
            <person name="Friedrich D."/>
            <person name="Gadbois L."/>
            <person name="Gearin G."/>
            <person name="Gearin C.R."/>
            <person name="Giannoukos G."/>
            <person name="Goode T."/>
            <person name="Graham J."/>
            <person name="Grandbois E."/>
            <person name="Grewal S."/>
            <person name="Gyaltsen K."/>
            <person name="Hafez N."/>
            <person name="Hagos B."/>
            <person name="Hall J."/>
            <person name="Henson C."/>
            <person name="Hollinger A."/>
            <person name="Honan T."/>
            <person name="Huard M.D."/>
            <person name="Hughes L."/>
            <person name="Hurhula B."/>
            <person name="Husby M.E."/>
            <person name="Kamat A."/>
            <person name="Kanga B."/>
            <person name="Kashin S."/>
            <person name="Khazanovich D."/>
            <person name="Kisner P."/>
            <person name="Lance K."/>
            <person name="Lara M."/>
            <person name="Lee W."/>
            <person name="Lennon N."/>
            <person name="Letendre F."/>
            <person name="LeVine R."/>
            <person name="Lipovsky A."/>
            <person name="Liu X."/>
            <person name="Liu J."/>
            <person name="Liu S."/>
            <person name="Lokyitsang T."/>
            <person name="Lokyitsang Y."/>
            <person name="Lubonja R."/>
            <person name="Lui A."/>
            <person name="MacDonald P."/>
            <person name="Magnisalis V."/>
            <person name="Maru K."/>
            <person name="Matthews C."/>
            <person name="McCusker W."/>
            <person name="McDonough S."/>
            <person name="Mehta T."/>
            <person name="Meldrim J."/>
            <person name="Meneus L."/>
            <person name="Mihai O."/>
            <person name="Mihalev A."/>
            <person name="Mihova T."/>
            <person name="Mittelman R."/>
            <person name="Mlenga V."/>
            <person name="Montmayeur A."/>
            <person name="Mulrain L."/>
            <person name="Navidi A."/>
            <person name="Naylor J."/>
            <person name="Negash T."/>
            <person name="Nguyen T."/>
            <person name="Nguyen N."/>
            <person name="Nicol R."/>
            <person name="Norbu C."/>
            <person name="Norbu N."/>
            <person name="Novod N."/>
            <person name="O'Neill B."/>
            <person name="Osman S."/>
            <person name="Markiewicz E."/>
            <person name="Oyono O.L."/>
            <person name="Patti C."/>
            <person name="Phunkhang P."/>
            <person name="Pierre F."/>
            <person name="Priest M."/>
            <person name="Raghuraman S."/>
            <person name="Rege F."/>
            <person name="Reyes R."/>
            <person name="Rise C."/>
            <person name="Rogov P."/>
            <person name="Ross K."/>
            <person name="Ryan E."/>
            <person name="Settipalli S."/>
            <person name="Shea T."/>
            <person name="Sherpa N."/>
            <person name="Shi L."/>
            <person name="Shih D."/>
            <person name="Sparrow T."/>
            <person name="Spaulding J."/>
            <person name="Stalker J."/>
            <person name="Stange-Thomann N."/>
            <person name="Stavropoulos S."/>
            <person name="Stone C."/>
            <person name="Strader C."/>
            <person name="Tesfaye S."/>
            <person name="Thomson T."/>
            <person name="Thoulutsang Y."/>
            <person name="Thoulutsang D."/>
            <person name="Topham K."/>
            <person name="Topping I."/>
            <person name="Tsamla T."/>
            <person name="Vassiliev H."/>
            <person name="Vo A."/>
            <person name="Wangchuk T."/>
            <person name="Wangdi T."/>
            <person name="Weiand M."/>
            <person name="Wilkinson J."/>
            <person name="Wilson A."/>
            <person name="Yadav S."/>
            <person name="Young G."/>
            <person name="Yu Q."/>
            <person name="Zembek L."/>
            <person name="Zhong D."/>
            <person name="Zimmer A."/>
            <person name="Zwirko Z."/>
            <person name="Jaffe D.B."/>
            <person name="Alvarez P."/>
            <person name="Brockman W."/>
            <person name="Butler J."/>
            <person name="Chin C."/>
            <person name="Gnerre S."/>
            <person name="MacCallum I."/>
            <person name="Graves J.A."/>
            <person name="Ponting C.P."/>
            <person name="Breen M."/>
            <person name="Samollow P.B."/>
            <person name="Lander E.S."/>
            <person name="Lindblad-Toh K."/>
        </authorList>
    </citation>
    <scope>NUCLEOTIDE SEQUENCE [LARGE SCALE GENOMIC DNA]</scope>
</reference>
<dbReference type="PANTHER" id="PTHR19964:SF10">
    <property type="entry name" value="MULTIPLE PDZ DOMAIN PROTEIN"/>
    <property type="match status" value="1"/>
</dbReference>
<evidence type="ECO:0000256" key="1">
    <source>
        <dbReference type="ARBA" id="ARBA00004221"/>
    </source>
</evidence>
<dbReference type="InterPro" id="IPR051342">
    <property type="entry name" value="PDZ_scaffold"/>
</dbReference>
<evidence type="ECO:0000256" key="4">
    <source>
        <dbReference type="ARBA" id="ARBA00022475"/>
    </source>
</evidence>
<comment type="subcellular location">
    <subcellularLocation>
        <location evidence="1">Apical cell membrane</location>
    </subcellularLocation>
    <subcellularLocation>
        <location evidence="2">Cell junction</location>
        <location evidence="2">Tight junction</location>
    </subcellularLocation>
</comment>
<keyword evidence="4" id="KW-1003">Cell membrane</keyword>
<dbReference type="SUPFAM" id="SSF101288">
    <property type="entry name" value="L27 domain"/>
    <property type="match status" value="1"/>
</dbReference>